<dbReference type="PROSITE" id="PS50191">
    <property type="entry name" value="CRAL_TRIO"/>
    <property type="match status" value="1"/>
</dbReference>
<dbReference type="SMART" id="SM00516">
    <property type="entry name" value="SEC14"/>
    <property type="match status" value="1"/>
</dbReference>
<reference evidence="3" key="1">
    <citation type="submission" date="2022-11" db="EMBL/GenBank/DDBJ databases">
        <authorList>
            <person name="Morgan W.R."/>
            <person name="Tartar A."/>
        </authorList>
    </citation>
    <scope>NUCLEOTIDE SEQUENCE</scope>
    <source>
        <strain evidence="3">ARSEF 373</strain>
    </source>
</reference>
<dbReference type="Gene3D" id="3.40.525.10">
    <property type="entry name" value="CRAL-TRIO lipid binding domain"/>
    <property type="match status" value="1"/>
</dbReference>
<accession>A0AAV2YN22</accession>
<evidence type="ECO:0000313" key="4">
    <source>
        <dbReference type="Proteomes" id="UP001146120"/>
    </source>
</evidence>
<dbReference type="EMBL" id="DAKRPA010000270">
    <property type="protein sequence ID" value="DAZ94079.1"/>
    <property type="molecule type" value="Genomic_DNA"/>
</dbReference>
<evidence type="ECO:0000259" key="2">
    <source>
        <dbReference type="PROSITE" id="PS50191"/>
    </source>
</evidence>
<feature type="region of interest" description="Disordered" evidence="1">
    <location>
        <begin position="109"/>
        <end position="132"/>
    </location>
</feature>
<organism evidence="3 4">
    <name type="scientific">Lagenidium giganteum</name>
    <dbReference type="NCBI Taxonomy" id="4803"/>
    <lineage>
        <taxon>Eukaryota</taxon>
        <taxon>Sar</taxon>
        <taxon>Stramenopiles</taxon>
        <taxon>Oomycota</taxon>
        <taxon>Peronosporomycetes</taxon>
        <taxon>Pythiales</taxon>
        <taxon>Pythiaceae</taxon>
    </lineage>
</organism>
<comment type="caution">
    <text evidence="3">The sequence shown here is derived from an EMBL/GenBank/DDBJ whole genome shotgun (WGS) entry which is preliminary data.</text>
</comment>
<dbReference type="Proteomes" id="UP001146120">
    <property type="component" value="Unassembled WGS sequence"/>
</dbReference>
<dbReference type="SUPFAM" id="SSF52087">
    <property type="entry name" value="CRAL/TRIO domain"/>
    <property type="match status" value="1"/>
</dbReference>
<name>A0AAV2YN22_9STRA</name>
<protein>
    <recommendedName>
        <fullName evidence="2">CRAL-TRIO domain-containing protein</fullName>
    </recommendedName>
</protein>
<dbReference type="InterPro" id="IPR052578">
    <property type="entry name" value="PI_Transfer_CRAL-TRIO"/>
</dbReference>
<dbReference type="InterPro" id="IPR001251">
    <property type="entry name" value="CRAL-TRIO_dom"/>
</dbReference>
<dbReference type="InterPro" id="IPR036865">
    <property type="entry name" value="CRAL-TRIO_dom_sf"/>
</dbReference>
<dbReference type="Pfam" id="PF00650">
    <property type="entry name" value="CRAL_TRIO"/>
    <property type="match status" value="1"/>
</dbReference>
<dbReference type="PANTHER" id="PTHR45824">
    <property type="entry name" value="GH16843P"/>
    <property type="match status" value="1"/>
</dbReference>
<evidence type="ECO:0000313" key="3">
    <source>
        <dbReference type="EMBL" id="DAZ94079.1"/>
    </source>
</evidence>
<dbReference type="AlphaFoldDB" id="A0AAV2YN22"/>
<dbReference type="PANTHER" id="PTHR45824:SF29">
    <property type="entry name" value="GH16843P"/>
    <property type="match status" value="1"/>
</dbReference>
<sequence>MEIGRVLLRDAQYAWHECVACLMKNALALYPCAQRPPRAAAAPLPMATFILDGRNVCEGVVVSSEHLHSVRLRNLKTAQEFVVDVQSAGRKHMWIDLFANALRAAADTPPLRRPIRRSRSSEPMSTSTNADGVARPLTPVVRAVQGATASSHFECEVDNRQMDVIKAKLPQGKLLRVEDVEEIIREVLQREFTDAQEDAINIGRYLVDDGYLAMCICDCGFAAGDVTVYRVCSSNDEDGSAEHWNESSALEDVYLMMFRALADKSTASGSEMVQALLRSAGVYNVPTALAVLRRMADKCMIRRIDDGNDSSSGDASRVGSSGTVISASDDSRFTLLMRSDILKKTNEDAALAAHQVLEQRSRIQERDQEILRLKQLLTKVKGKHAMLWHVLCVFCGLALVDAWTAASPSSVKLSVIMGFVVWLVLGNNGTTTDVSISIRTGSANSVSHTEMARSLTKSKPATQSEARPVMTSDANLAKPEAATSTLTPEQAARTQAFRVALARATSSSVNATRVFSDEYLYSVISVKDRAFPYAVEKMRKCFEWRVRYGVDSISYAEVKAQLVSGSMYWYGYDFKNRPVLWVRPKLKDMKNMKREVEIRAHVYLLELGCRYLMPPGCTTFTLVADAARLGPSDVDIRLMHGLVDVCVGNYPDRIGMIHVGPLNMVVRSLTNMLWPFLPSRLQSKLSFMKNCASELAVHVPAHIIPTHMGGHALHDLRRPDAVDENAFDLDFMLDQQQQRMRQLTSP</sequence>
<reference evidence="3" key="2">
    <citation type="journal article" date="2023" name="Microbiol Resour">
        <title>Decontamination and Annotation of the Draft Genome Sequence of the Oomycete Lagenidium giganteum ARSEF 373.</title>
        <authorList>
            <person name="Morgan W.R."/>
            <person name="Tartar A."/>
        </authorList>
    </citation>
    <scope>NUCLEOTIDE SEQUENCE</scope>
    <source>
        <strain evidence="3">ARSEF 373</strain>
    </source>
</reference>
<feature type="domain" description="CRAL-TRIO" evidence="2">
    <location>
        <begin position="555"/>
        <end position="716"/>
    </location>
</feature>
<evidence type="ECO:0000256" key="1">
    <source>
        <dbReference type="SAM" id="MobiDB-lite"/>
    </source>
</evidence>
<dbReference type="GO" id="GO:0008526">
    <property type="term" value="F:phosphatidylinositol transfer activity"/>
    <property type="evidence" value="ECO:0007669"/>
    <property type="project" value="TreeGrafter"/>
</dbReference>
<proteinExistence type="predicted"/>
<dbReference type="CDD" id="cd00170">
    <property type="entry name" value="SEC14"/>
    <property type="match status" value="1"/>
</dbReference>
<gene>
    <name evidence="3" type="ORF">N0F65_004191</name>
</gene>
<keyword evidence="4" id="KW-1185">Reference proteome</keyword>